<dbReference type="OrthoDB" id="4952085at2759"/>
<evidence type="ECO:0000313" key="2">
    <source>
        <dbReference type="EMBL" id="CCE33879.1"/>
    </source>
</evidence>
<proteinExistence type="predicted"/>
<reference evidence="2 3" key="1">
    <citation type="journal article" date="2013" name="PLoS Genet.">
        <title>Plant-symbiotic fungi as chemical engineers: Multi-genome analysis of the Clavicipitaceae reveals dynamics of alkaloid loci.</title>
        <authorList>
            <person name="Schardl C.L."/>
            <person name="Young C.A."/>
            <person name="Hesse U."/>
            <person name="Amyotte S.G."/>
            <person name="Andreeva K."/>
            <person name="Calie P.J."/>
            <person name="Fleetwood D.J."/>
            <person name="Haws D.C."/>
            <person name="Moore N."/>
            <person name="Oeser B."/>
            <person name="Panaccione D.G."/>
            <person name="Schweri K.K."/>
            <person name="Voisey C.R."/>
            <person name="Farman M.L."/>
            <person name="Jaromczyk J.W."/>
            <person name="Roe B.A."/>
            <person name="O'Sullivan D.M."/>
            <person name="Scott B."/>
            <person name="Tudzynski P."/>
            <person name="An Z."/>
            <person name="Arnaoudova E.G."/>
            <person name="Bullock C.T."/>
            <person name="Charlton N.D."/>
            <person name="Chen L."/>
            <person name="Cox M."/>
            <person name="Dinkins R.D."/>
            <person name="Florea S."/>
            <person name="Glenn A.E."/>
            <person name="Gordon A."/>
            <person name="Gueldener U."/>
            <person name="Harris D.R."/>
            <person name="Hollin W."/>
            <person name="Jaromczyk J."/>
            <person name="Johnson R.D."/>
            <person name="Khan A.K."/>
            <person name="Leistner E."/>
            <person name="Leuchtmann A."/>
            <person name="Li C."/>
            <person name="Liu J."/>
            <person name="Liu J."/>
            <person name="Liu M."/>
            <person name="Mace W."/>
            <person name="Machado C."/>
            <person name="Nagabhyru P."/>
            <person name="Pan J."/>
            <person name="Schmid J."/>
            <person name="Sugawara K."/>
            <person name="Steiner U."/>
            <person name="Takach J.E."/>
            <person name="Tanaka E."/>
            <person name="Webb J.S."/>
            <person name="Wilson E.V."/>
            <person name="Wiseman J.L."/>
            <person name="Yoshida R."/>
            <person name="Zeng Z."/>
        </authorList>
    </citation>
    <scope>NUCLEOTIDE SEQUENCE [LARGE SCALE GENOMIC DNA]</scope>
    <source>
        <strain evidence="2 3">20.1</strain>
    </source>
</reference>
<keyword evidence="1" id="KW-0732">Signal</keyword>
<comment type="caution">
    <text evidence="2">The sequence shown here is derived from an EMBL/GenBank/DDBJ whole genome shotgun (WGS) entry which is preliminary data.</text>
</comment>
<name>M1WI53_CLAP2</name>
<sequence>MKFSSVLGTFALSTLEAYRAYAGPVDAMSPVARTLAPNSYCCLHLPNGNTIALPVASTSEAAFDMGNKCIATITKGTNDCSTWTGTASCPAGVSPPGMITITTGPPCT</sequence>
<accession>M1WI53</accession>
<dbReference type="Proteomes" id="UP000016801">
    <property type="component" value="Unassembled WGS sequence"/>
</dbReference>
<feature type="chain" id="PRO_5004018746" evidence="1">
    <location>
        <begin position="23"/>
        <end position="108"/>
    </location>
</feature>
<dbReference type="PhylomeDB" id="M1WI53"/>
<evidence type="ECO:0000313" key="3">
    <source>
        <dbReference type="Proteomes" id="UP000016801"/>
    </source>
</evidence>
<feature type="signal peptide" evidence="1">
    <location>
        <begin position="1"/>
        <end position="22"/>
    </location>
</feature>
<dbReference type="AlphaFoldDB" id="M1WI53"/>
<dbReference type="HOGENOM" id="CLU_163485_0_0_1"/>
<dbReference type="EMBL" id="CAGA01000068">
    <property type="protein sequence ID" value="CCE33879.1"/>
    <property type="molecule type" value="Genomic_DNA"/>
</dbReference>
<evidence type="ECO:0000256" key="1">
    <source>
        <dbReference type="SAM" id="SignalP"/>
    </source>
</evidence>
<gene>
    <name evidence="2" type="ORF">CPUR_07807</name>
</gene>
<protein>
    <submittedName>
        <fullName evidence="2">Uncharacterized protein</fullName>
    </submittedName>
</protein>
<dbReference type="VEuPathDB" id="FungiDB:CPUR_07807"/>
<organism evidence="2 3">
    <name type="scientific">Claviceps purpurea (strain 20.1)</name>
    <name type="common">Ergot fungus</name>
    <name type="synonym">Sphacelia segetum</name>
    <dbReference type="NCBI Taxonomy" id="1111077"/>
    <lineage>
        <taxon>Eukaryota</taxon>
        <taxon>Fungi</taxon>
        <taxon>Dikarya</taxon>
        <taxon>Ascomycota</taxon>
        <taxon>Pezizomycotina</taxon>
        <taxon>Sordariomycetes</taxon>
        <taxon>Hypocreomycetidae</taxon>
        <taxon>Hypocreales</taxon>
        <taxon>Clavicipitaceae</taxon>
        <taxon>Claviceps</taxon>
    </lineage>
</organism>
<keyword evidence="3" id="KW-1185">Reference proteome</keyword>